<dbReference type="EMBL" id="CAJFCJ010000006">
    <property type="protein sequence ID" value="CAD5116116.1"/>
    <property type="molecule type" value="Genomic_DNA"/>
</dbReference>
<gene>
    <name evidence="1" type="ORF">DGYR_LOCUS4771</name>
</gene>
<name>A0A7I8VKZ4_9ANNE</name>
<comment type="caution">
    <text evidence="1">The sequence shown here is derived from an EMBL/GenBank/DDBJ whole genome shotgun (WGS) entry which is preliminary data.</text>
</comment>
<reference evidence="1 2" key="1">
    <citation type="submission" date="2020-08" db="EMBL/GenBank/DDBJ databases">
        <authorList>
            <person name="Hejnol A."/>
        </authorList>
    </citation>
    <scope>NUCLEOTIDE SEQUENCE [LARGE SCALE GENOMIC DNA]</scope>
</reference>
<proteinExistence type="predicted"/>
<evidence type="ECO:0000313" key="2">
    <source>
        <dbReference type="Proteomes" id="UP000549394"/>
    </source>
</evidence>
<organism evidence="1 2">
    <name type="scientific">Dimorphilus gyrociliatus</name>
    <dbReference type="NCBI Taxonomy" id="2664684"/>
    <lineage>
        <taxon>Eukaryota</taxon>
        <taxon>Metazoa</taxon>
        <taxon>Spiralia</taxon>
        <taxon>Lophotrochozoa</taxon>
        <taxon>Annelida</taxon>
        <taxon>Polychaeta</taxon>
        <taxon>Polychaeta incertae sedis</taxon>
        <taxon>Dinophilidae</taxon>
        <taxon>Dimorphilus</taxon>
    </lineage>
</organism>
<protein>
    <submittedName>
        <fullName evidence="1">Uncharacterized protein</fullName>
    </submittedName>
</protein>
<dbReference type="AlphaFoldDB" id="A0A7I8VKZ4"/>
<evidence type="ECO:0000313" key="1">
    <source>
        <dbReference type="EMBL" id="CAD5116116.1"/>
    </source>
</evidence>
<accession>A0A7I8VKZ4</accession>
<sequence length="268" mass="29660">MSKKEPNWLSTIGSLSSANTILSGGFDEELVKIGERIARAEPAYRKAEMGRQLKSTSKADSQGKSERMFKIETMLDNLISSSTSELEGNFSTNNIGTVMADNEIPNIDYVMSEPMLNGLSQNRTAFITNSTPYLQIPMSEQQSTLSSIVNVEYLNDSVENDVETSAYLQAASGDYCTDEDARSDDTVLSLEAFCSEKSIKQLKLLGERLLLYGEKLCRIGKKLQKLEQSRRIKIGTIRQLGGTLASLSNRLEGAGKLLRVFDESKEEI</sequence>
<dbReference type="Proteomes" id="UP000549394">
    <property type="component" value="Unassembled WGS sequence"/>
</dbReference>
<keyword evidence="2" id="KW-1185">Reference proteome</keyword>